<dbReference type="SUPFAM" id="SSF55486">
    <property type="entry name" value="Metalloproteases ('zincins'), catalytic domain"/>
    <property type="match status" value="1"/>
</dbReference>
<dbReference type="STRING" id="380248.SAMN05216251_10263"/>
<dbReference type="GO" id="GO:0005737">
    <property type="term" value="C:cytoplasm"/>
    <property type="evidence" value="ECO:0007669"/>
    <property type="project" value="TreeGrafter"/>
</dbReference>
<name>A0A1I1YNV1_9ACTN</name>
<reference evidence="18" key="1">
    <citation type="submission" date="2016-10" db="EMBL/GenBank/DDBJ databases">
        <authorList>
            <person name="Varghese N."/>
            <person name="Submissions S."/>
        </authorList>
    </citation>
    <scope>NUCLEOTIDE SEQUENCE [LARGE SCALE GENOMIC DNA]</scope>
    <source>
        <strain evidence="18">CGMCC 4.3510</strain>
    </source>
</reference>
<dbReference type="Proteomes" id="UP000199323">
    <property type="component" value="Unassembled WGS sequence"/>
</dbReference>
<feature type="domain" description="Peptidase M1 membrane alanine aminopeptidase" evidence="15">
    <location>
        <begin position="326"/>
        <end position="519"/>
    </location>
</feature>
<evidence type="ECO:0000259" key="15">
    <source>
        <dbReference type="Pfam" id="PF01433"/>
    </source>
</evidence>
<evidence type="ECO:0000256" key="10">
    <source>
        <dbReference type="ARBA" id="ARBA00022833"/>
    </source>
</evidence>
<dbReference type="CDD" id="cd09603">
    <property type="entry name" value="M1_APN_like"/>
    <property type="match status" value="1"/>
</dbReference>
<dbReference type="PANTHER" id="PTHR11533:SF174">
    <property type="entry name" value="PUROMYCIN-SENSITIVE AMINOPEPTIDASE-RELATED"/>
    <property type="match status" value="1"/>
</dbReference>
<dbReference type="InterPro" id="IPR001930">
    <property type="entry name" value="Peptidase_M1"/>
</dbReference>
<keyword evidence="18" id="KW-1185">Reference proteome</keyword>
<feature type="domain" description="Aminopeptidase N-like N-terminal" evidence="16">
    <location>
        <begin position="110"/>
        <end position="280"/>
    </location>
</feature>
<feature type="compositionally biased region" description="Low complexity" evidence="14">
    <location>
        <begin position="62"/>
        <end position="72"/>
    </location>
</feature>
<dbReference type="PRINTS" id="PR00756">
    <property type="entry name" value="ALADIPTASE"/>
</dbReference>
<dbReference type="EC" id="3.4.11.2" evidence="4"/>
<evidence type="ECO:0000256" key="9">
    <source>
        <dbReference type="ARBA" id="ARBA00022801"/>
    </source>
</evidence>
<dbReference type="PANTHER" id="PTHR11533">
    <property type="entry name" value="PROTEASE M1 ZINC METALLOPROTEASE"/>
    <property type="match status" value="1"/>
</dbReference>
<comment type="catalytic activity">
    <reaction evidence="1">
        <text>Release of an N-terminal amino acid, Xaa-|-Yaa- from a peptide, amide or arylamide. Xaa is preferably Ala, but may be most amino acids including Pro (slow action). When a terminal hydrophobic residue is followed by a prolyl residue, the two may be released as an intact Xaa-Pro dipeptide.</text>
        <dbReference type="EC" id="3.4.11.2"/>
    </reaction>
</comment>
<dbReference type="GO" id="GO:0016020">
    <property type="term" value="C:membrane"/>
    <property type="evidence" value="ECO:0007669"/>
    <property type="project" value="TreeGrafter"/>
</dbReference>
<keyword evidence="6" id="KW-0031">Aminopeptidase</keyword>
<evidence type="ECO:0000256" key="2">
    <source>
        <dbReference type="ARBA" id="ARBA00001947"/>
    </source>
</evidence>
<keyword evidence="9" id="KW-0378">Hydrolase</keyword>
<dbReference type="GO" id="GO:0043171">
    <property type="term" value="P:peptide catabolic process"/>
    <property type="evidence" value="ECO:0007669"/>
    <property type="project" value="TreeGrafter"/>
</dbReference>
<evidence type="ECO:0000256" key="6">
    <source>
        <dbReference type="ARBA" id="ARBA00022438"/>
    </source>
</evidence>
<feature type="region of interest" description="Disordered" evidence="14">
    <location>
        <begin position="1"/>
        <end position="89"/>
    </location>
</feature>
<dbReference type="AlphaFoldDB" id="A0A1I1YNV1"/>
<dbReference type="InterPro" id="IPR050344">
    <property type="entry name" value="Peptidase_M1_aminopeptidases"/>
</dbReference>
<evidence type="ECO:0000256" key="3">
    <source>
        <dbReference type="ARBA" id="ARBA00010136"/>
    </source>
</evidence>
<dbReference type="GO" id="GO:0005615">
    <property type="term" value="C:extracellular space"/>
    <property type="evidence" value="ECO:0007669"/>
    <property type="project" value="TreeGrafter"/>
</dbReference>
<protein>
    <recommendedName>
        <fullName evidence="5">Aminopeptidase N</fullName>
        <ecNumber evidence="4">3.4.11.2</ecNumber>
    </recommendedName>
    <alternativeName>
        <fullName evidence="12">Alanine aminopeptidase</fullName>
    </alternativeName>
    <alternativeName>
        <fullName evidence="13">Lysyl aminopeptidase</fullName>
    </alternativeName>
</protein>
<dbReference type="Pfam" id="PF01433">
    <property type="entry name" value="Peptidase_M1"/>
    <property type="match status" value="1"/>
</dbReference>
<evidence type="ECO:0000256" key="4">
    <source>
        <dbReference type="ARBA" id="ARBA00012564"/>
    </source>
</evidence>
<dbReference type="InterPro" id="IPR045357">
    <property type="entry name" value="Aminopeptidase_N-like_N"/>
</dbReference>
<accession>A0A1I1YNV1</accession>
<evidence type="ECO:0000313" key="18">
    <source>
        <dbReference type="Proteomes" id="UP000199323"/>
    </source>
</evidence>
<comment type="cofactor">
    <cofactor evidence="2">
        <name>Zn(2+)</name>
        <dbReference type="ChEBI" id="CHEBI:29105"/>
    </cofactor>
</comment>
<gene>
    <name evidence="17" type="ORF">SAMN05216251_10263</name>
</gene>
<dbReference type="InterPro" id="IPR014782">
    <property type="entry name" value="Peptidase_M1_dom"/>
</dbReference>
<evidence type="ECO:0000256" key="11">
    <source>
        <dbReference type="ARBA" id="ARBA00023049"/>
    </source>
</evidence>
<evidence type="ECO:0000256" key="13">
    <source>
        <dbReference type="ARBA" id="ARBA00031533"/>
    </source>
</evidence>
<dbReference type="InterPro" id="IPR027268">
    <property type="entry name" value="Peptidase_M4/M1_CTD_sf"/>
</dbReference>
<dbReference type="EMBL" id="FONG01000002">
    <property type="protein sequence ID" value="SFE19833.1"/>
    <property type="molecule type" value="Genomic_DNA"/>
</dbReference>
<dbReference type="InterPro" id="IPR042097">
    <property type="entry name" value="Aminopeptidase_N-like_N_sf"/>
</dbReference>
<evidence type="ECO:0000313" key="17">
    <source>
        <dbReference type="EMBL" id="SFE19833.1"/>
    </source>
</evidence>
<keyword evidence="8" id="KW-0479">Metal-binding</keyword>
<evidence type="ECO:0000256" key="7">
    <source>
        <dbReference type="ARBA" id="ARBA00022670"/>
    </source>
</evidence>
<dbReference type="Gene3D" id="1.10.390.10">
    <property type="entry name" value="Neutral Protease Domain 2"/>
    <property type="match status" value="1"/>
</dbReference>
<keyword evidence="11" id="KW-0482">Metalloprotease</keyword>
<evidence type="ECO:0000256" key="1">
    <source>
        <dbReference type="ARBA" id="ARBA00000098"/>
    </source>
</evidence>
<keyword evidence="7" id="KW-0645">Protease</keyword>
<dbReference type="GO" id="GO:0016285">
    <property type="term" value="F:alanyl aminopeptidase activity"/>
    <property type="evidence" value="ECO:0007669"/>
    <property type="project" value="UniProtKB-EC"/>
</dbReference>
<dbReference type="GO" id="GO:0006508">
    <property type="term" value="P:proteolysis"/>
    <property type="evidence" value="ECO:0007669"/>
    <property type="project" value="UniProtKB-KW"/>
</dbReference>
<organism evidence="17 18">
    <name type="scientific">Actinacidiphila alni</name>
    <dbReference type="NCBI Taxonomy" id="380248"/>
    <lineage>
        <taxon>Bacteria</taxon>
        <taxon>Bacillati</taxon>
        <taxon>Actinomycetota</taxon>
        <taxon>Actinomycetes</taxon>
        <taxon>Kitasatosporales</taxon>
        <taxon>Streptomycetaceae</taxon>
        <taxon>Actinacidiphila</taxon>
    </lineage>
</organism>
<dbReference type="GO" id="GO:0042277">
    <property type="term" value="F:peptide binding"/>
    <property type="evidence" value="ECO:0007669"/>
    <property type="project" value="TreeGrafter"/>
</dbReference>
<comment type="similarity">
    <text evidence="3">Belongs to the peptidase M1 family.</text>
</comment>
<sequence>MTRVSGASGGEGVRNPADGTGPGPAGGPGARTVGGSGARVTSGSGAGTVQRDGREEAAGRTAGQAAGPVAGQVAGGSEGSGDGLGHKRAAAPAADPYFPAHGDVRYGVHRYELALDYRPSANRLRGTARLSAVAGPAPLREFALDLADFRLQRVVVDGRPAHYAHRAGKLRVRPAKTVEAGAAFTVEVHYTGNPRPVKSQWGGLGWEELTDGALVASQPVGAPSWFPCNDRPADKASYQVSVTTPSPYTVVVGGKLLSRTTRASSTTWVYEQAAPTSTYLVTVSIGRYEAVRLAGGGSAFAPRRPVPQTGWVPARLRDDFAVDFGRQTRMMDFFEDVFGPYPFGEYAVVVADEELDVPVEAQGMATFGANHLGGRRHSERLVAHELAHQWFGNSLSIADWRHIWLNEGFAKYAEWLWSEHTGGPLAAAHAATAHSLLSRLPQNLVLGDPGRRLMFDDRLYQRGGLAVHALRRALGDGPFFRMLKSWTAVHRNGVVTTAALAAHAARFTPRPLAPVFDTWVHSAALPPLDAADGA</sequence>
<evidence type="ECO:0000259" key="16">
    <source>
        <dbReference type="Pfam" id="PF17900"/>
    </source>
</evidence>
<dbReference type="SUPFAM" id="SSF63737">
    <property type="entry name" value="Leukotriene A4 hydrolase N-terminal domain"/>
    <property type="match status" value="1"/>
</dbReference>
<evidence type="ECO:0000256" key="12">
    <source>
        <dbReference type="ARBA" id="ARBA00029811"/>
    </source>
</evidence>
<dbReference type="GO" id="GO:0070006">
    <property type="term" value="F:metalloaminopeptidase activity"/>
    <property type="evidence" value="ECO:0007669"/>
    <property type="project" value="TreeGrafter"/>
</dbReference>
<feature type="compositionally biased region" description="Gly residues" evidence="14">
    <location>
        <begin position="73"/>
        <end position="83"/>
    </location>
</feature>
<feature type="compositionally biased region" description="Gly residues" evidence="14">
    <location>
        <begin position="20"/>
        <end position="37"/>
    </location>
</feature>
<dbReference type="GO" id="GO:0008270">
    <property type="term" value="F:zinc ion binding"/>
    <property type="evidence" value="ECO:0007669"/>
    <property type="project" value="InterPro"/>
</dbReference>
<keyword evidence="10" id="KW-0862">Zinc</keyword>
<evidence type="ECO:0000256" key="14">
    <source>
        <dbReference type="SAM" id="MobiDB-lite"/>
    </source>
</evidence>
<dbReference type="Gene3D" id="2.60.40.1730">
    <property type="entry name" value="tricorn interacting facor f3 domain"/>
    <property type="match status" value="1"/>
</dbReference>
<evidence type="ECO:0000256" key="8">
    <source>
        <dbReference type="ARBA" id="ARBA00022723"/>
    </source>
</evidence>
<proteinExistence type="inferred from homology"/>
<dbReference type="Pfam" id="PF17900">
    <property type="entry name" value="Peptidase_M1_N"/>
    <property type="match status" value="1"/>
</dbReference>
<evidence type="ECO:0000256" key="5">
    <source>
        <dbReference type="ARBA" id="ARBA00015611"/>
    </source>
</evidence>